<evidence type="ECO:0000313" key="3">
    <source>
        <dbReference type="EMBL" id="KAF9514598.1"/>
    </source>
</evidence>
<feature type="region of interest" description="Disordered" evidence="2">
    <location>
        <begin position="503"/>
        <end position="590"/>
    </location>
</feature>
<dbReference type="GO" id="GO:0005739">
    <property type="term" value="C:mitochondrion"/>
    <property type="evidence" value="ECO:0007669"/>
    <property type="project" value="TreeGrafter"/>
</dbReference>
<feature type="compositionally biased region" description="Polar residues" evidence="2">
    <location>
        <begin position="543"/>
        <end position="564"/>
    </location>
</feature>
<dbReference type="GO" id="GO:0045145">
    <property type="term" value="F:single-stranded DNA 5'-3' DNA exonuclease activity"/>
    <property type="evidence" value="ECO:0007669"/>
    <property type="project" value="InterPro"/>
</dbReference>
<dbReference type="Proteomes" id="UP000886523">
    <property type="component" value="Unassembled WGS sequence"/>
</dbReference>
<comment type="caution">
    <text evidence="3">The sequence shown here is derived from an EMBL/GenBank/DDBJ whole genome shotgun (WGS) entry which is preliminary data.</text>
</comment>
<dbReference type="PANTHER" id="PTHR14464">
    <property type="entry name" value="EXONUCLEASE V"/>
    <property type="match status" value="1"/>
</dbReference>
<name>A0A9P6DXG7_9AGAM</name>
<dbReference type="GO" id="GO:0036297">
    <property type="term" value="P:interstrand cross-link repair"/>
    <property type="evidence" value="ECO:0007669"/>
    <property type="project" value="TreeGrafter"/>
</dbReference>
<feature type="compositionally biased region" description="Pro residues" evidence="2">
    <location>
        <begin position="577"/>
        <end position="589"/>
    </location>
</feature>
<gene>
    <name evidence="3" type="ORF">BS47DRAFT_1392341</name>
</gene>
<dbReference type="GO" id="GO:0005634">
    <property type="term" value="C:nucleus"/>
    <property type="evidence" value="ECO:0007669"/>
    <property type="project" value="TreeGrafter"/>
</dbReference>
<reference evidence="3" key="1">
    <citation type="journal article" date="2020" name="Nat. Commun.">
        <title>Large-scale genome sequencing of mycorrhizal fungi provides insights into the early evolution of symbiotic traits.</title>
        <authorList>
            <person name="Miyauchi S."/>
            <person name="Kiss E."/>
            <person name="Kuo A."/>
            <person name="Drula E."/>
            <person name="Kohler A."/>
            <person name="Sanchez-Garcia M."/>
            <person name="Morin E."/>
            <person name="Andreopoulos B."/>
            <person name="Barry K.W."/>
            <person name="Bonito G."/>
            <person name="Buee M."/>
            <person name="Carver A."/>
            <person name="Chen C."/>
            <person name="Cichocki N."/>
            <person name="Clum A."/>
            <person name="Culley D."/>
            <person name="Crous P.W."/>
            <person name="Fauchery L."/>
            <person name="Girlanda M."/>
            <person name="Hayes R.D."/>
            <person name="Keri Z."/>
            <person name="LaButti K."/>
            <person name="Lipzen A."/>
            <person name="Lombard V."/>
            <person name="Magnuson J."/>
            <person name="Maillard F."/>
            <person name="Murat C."/>
            <person name="Nolan M."/>
            <person name="Ohm R.A."/>
            <person name="Pangilinan J."/>
            <person name="Pereira M.F."/>
            <person name="Perotto S."/>
            <person name="Peter M."/>
            <person name="Pfister S."/>
            <person name="Riley R."/>
            <person name="Sitrit Y."/>
            <person name="Stielow J.B."/>
            <person name="Szollosi G."/>
            <person name="Zifcakova L."/>
            <person name="Stursova M."/>
            <person name="Spatafora J.W."/>
            <person name="Tedersoo L."/>
            <person name="Vaario L.M."/>
            <person name="Yamada A."/>
            <person name="Yan M."/>
            <person name="Wang P."/>
            <person name="Xu J."/>
            <person name="Bruns T."/>
            <person name="Baldrian P."/>
            <person name="Vilgalys R."/>
            <person name="Dunand C."/>
            <person name="Henrissat B."/>
            <person name="Grigoriev I.V."/>
            <person name="Hibbett D."/>
            <person name="Nagy L.G."/>
            <person name="Martin F.M."/>
        </authorList>
    </citation>
    <scope>NUCLEOTIDE SEQUENCE</scope>
    <source>
        <strain evidence="3">UP504</strain>
    </source>
</reference>
<organism evidence="3 4">
    <name type="scientific">Hydnum rufescens UP504</name>
    <dbReference type="NCBI Taxonomy" id="1448309"/>
    <lineage>
        <taxon>Eukaryota</taxon>
        <taxon>Fungi</taxon>
        <taxon>Dikarya</taxon>
        <taxon>Basidiomycota</taxon>
        <taxon>Agaricomycotina</taxon>
        <taxon>Agaricomycetes</taxon>
        <taxon>Cantharellales</taxon>
        <taxon>Hydnaceae</taxon>
        <taxon>Hydnum</taxon>
    </lineage>
</organism>
<keyword evidence="4" id="KW-1185">Reference proteome</keyword>
<evidence type="ECO:0008006" key="5">
    <source>
        <dbReference type="Google" id="ProtNLM"/>
    </source>
</evidence>
<dbReference type="InterPro" id="IPR019190">
    <property type="entry name" value="EXOV"/>
</dbReference>
<protein>
    <recommendedName>
        <fullName evidence="5">Exonuclease V</fullName>
    </recommendedName>
</protein>
<dbReference type="PANTHER" id="PTHR14464:SF4">
    <property type="entry name" value="EXONUCLEASE V"/>
    <property type="match status" value="1"/>
</dbReference>
<proteinExistence type="inferred from homology"/>
<dbReference type="Pfam" id="PF09810">
    <property type="entry name" value="Exo5"/>
    <property type="match status" value="1"/>
</dbReference>
<evidence type="ECO:0000313" key="4">
    <source>
        <dbReference type="Proteomes" id="UP000886523"/>
    </source>
</evidence>
<dbReference type="AlphaFoldDB" id="A0A9P6DXG7"/>
<accession>A0A9P6DXG7</accession>
<feature type="region of interest" description="Disordered" evidence="2">
    <location>
        <begin position="401"/>
        <end position="442"/>
    </location>
</feature>
<comment type="similarity">
    <text evidence="1">Belongs to the EXO5 family.</text>
</comment>
<dbReference type="EMBL" id="MU128959">
    <property type="protein sequence ID" value="KAF9514598.1"/>
    <property type="molecule type" value="Genomic_DNA"/>
</dbReference>
<dbReference type="OrthoDB" id="354769at2759"/>
<evidence type="ECO:0000256" key="1">
    <source>
        <dbReference type="ARBA" id="ARBA00009797"/>
    </source>
</evidence>
<evidence type="ECO:0000256" key="2">
    <source>
        <dbReference type="SAM" id="MobiDB-lite"/>
    </source>
</evidence>
<sequence length="674" mass="73846">MLPKESASLDAPEGDEFDEFDFREFTQQDWDLVTAIEAKAQSAFAEPTVVVQPPTQPAPAAVDIAPPVMARPAPRVARRSLLATYRQQGSLSVSDLVGPHWCEVKFDYSLRWGSRWDKVAQKPPEVITARGKRIQVKKLSAQKSESTMEAGRAVHKKLEKALQPAQIRIPVISPEERWGSRILTMLSGLQLLRTLGYCREFPVMGYIDGILVLGIIDEIVRKPTLVPPTSSTKGKQKADIPRPHQPLITKFFQYASPQDLSSAQPGVSQPVQTYILHLIDNKTRNSPTVPPPRDRFQSQLQLMLYKRLLSSLITSTTFASIMAQLSLKMHAPFSQQFLHAKKILCISNDLSKRVHKADCVADLADAWNEAVGELDIGFHAGAETGLDVEGSGIEDELELVYRERPDPSRSQSLNNYKGKRKGSPSPVDTPRDGKRSATPHSNIGSFTLEVDAALLNVDLGVGSPGPHLAVQYETVNSALTINGVENDDENLALAWAIQESLQPPSTAGTHDKLNDPSFDGGIAGATGIPVEPHPITVQEPESRASTSTPIPQSESLAAVSSQIVEEQGQDSTRSSPAPAPPVTASPPPTVSHVRQAEKNLAPIIGIHKFQYSAEILNDYLVKVLRFWRGERDAAGVEIEDASRCNHCEFRDGCEWREAKAEEFATVRPPTPDLA</sequence>